<gene>
    <name evidence="2" type="ORF">HYFRA_00005780</name>
</gene>
<organism evidence="2 3">
    <name type="scientific">Hymenoscyphus fraxineus</name>
    <dbReference type="NCBI Taxonomy" id="746836"/>
    <lineage>
        <taxon>Eukaryota</taxon>
        <taxon>Fungi</taxon>
        <taxon>Dikarya</taxon>
        <taxon>Ascomycota</taxon>
        <taxon>Pezizomycotina</taxon>
        <taxon>Leotiomycetes</taxon>
        <taxon>Helotiales</taxon>
        <taxon>Helotiaceae</taxon>
        <taxon>Hymenoscyphus</taxon>
    </lineage>
</organism>
<dbReference type="SUPFAM" id="SSF69786">
    <property type="entry name" value="YggU-like"/>
    <property type="match status" value="1"/>
</dbReference>
<evidence type="ECO:0008006" key="4">
    <source>
        <dbReference type="Google" id="ProtNLM"/>
    </source>
</evidence>
<dbReference type="OrthoDB" id="244097at2759"/>
<evidence type="ECO:0000313" key="2">
    <source>
        <dbReference type="EMBL" id="CAG8954161.1"/>
    </source>
</evidence>
<proteinExistence type="inferred from homology"/>
<dbReference type="PANTHER" id="PTHR13420:SF7">
    <property type="entry name" value="UPF0235 PROTEIN C15ORF40"/>
    <property type="match status" value="1"/>
</dbReference>
<comment type="similarity">
    <text evidence="1">Belongs to the UPF0235 family.</text>
</comment>
<dbReference type="EMBL" id="CAJVRL010000056">
    <property type="protein sequence ID" value="CAG8954161.1"/>
    <property type="molecule type" value="Genomic_DNA"/>
</dbReference>
<dbReference type="AlphaFoldDB" id="A0A9N9KUU9"/>
<dbReference type="InterPro" id="IPR003746">
    <property type="entry name" value="DUF167"/>
</dbReference>
<dbReference type="SMART" id="SM01152">
    <property type="entry name" value="DUF167"/>
    <property type="match status" value="1"/>
</dbReference>
<protein>
    <recommendedName>
        <fullName evidence="4">YggU-like protein</fullName>
    </recommendedName>
</protein>
<reference evidence="2" key="1">
    <citation type="submission" date="2021-07" db="EMBL/GenBank/DDBJ databases">
        <authorList>
            <person name="Durling M."/>
        </authorList>
    </citation>
    <scope>NUCLEOTIDE SEQUENCE</scope>
</reference>
<dbReference type="PANTHER" id="PTHR13420">
    <property type="entry name" value="UPF0235 PROTEIN C15ORF40"/>
    <property type="match status" value="1"/>
</dbReference>
<keyword evidence="3" id="KW-1185">Reference proteome</keyword>
<name>A0A9N9KUU9_9HELO</name>
<dbReference type="Proteomes" id="UP000696280">
    <property type="component" value="Unassembled WGS sequence"/>
</dbReference>
<dbReference type="HAMAP" id="MF_00634">
    <property type="entry name" value="UPF0235"/>
    <property type="match status" value="1"/>
</dbReference>
<dbReference type="Pfam" id="PF02594">
    <property type="entry name" value="DUF167"/>
    <property type="match status" value="1"/>
</dbReference>
<evidence type="ECO:0000256" key="1">
    <source>
        <dbReference type="ARBA" id="ARBA00010364"/>
    </source>
</evidence>
<comment type="caution">
    <text evidence="2">The sequence shown here is derived from an EMBL/GenBank/DDBJ whole genome shotgun (WGS) entry which is preliminary data.</text>
</comment>
<dbReference type="NCBIfam" id="TIGR00251">
    <property type="entry name" value="DUF167 family protein"/>
    <property type="match status" value="1"/>
</dbReference>
<accession>A0A9N9KUU9</accession>
<evidence type="ECO:0000313" key="3">
    <source>
        <dbReference type="Proteomes" id="UP000696280"/>
    </source>
</evidence>
<sequence>MTPPAILHLPPTPKSLLRIGKLHLRCHIKPKAHTKRQGILSVTPSVISVCVSAAAREGEANTAVREMFSKIFRCPKSDVEIVRGLKSREKTIAICGVDVEGNEERYISTVYKKLEDSILKK</sequence>
<dbReference type="InterPro" id="IPR036591">
    <property type="entry name" value="YggU-like_sf"/>
</dbReference>
<dbReference type="Gene3D" id="3.30.1200.10">
    <property type="entry name" value="YggU-like"/>
    <property type="match status" value="1"/>
</dbReference>
<dbReference type="GO" id="GO:0005737">
    <property type="term" value="C:cytoplasm"/>
    <property type="evidence" value="ECO:0007669"/>
    <property type="project" value="TreeGrafter"/>
</dbReference>